<dbReference type="RefSeq" id="WP_010075390.1">
    <property type="nucleotide sequence ID" value="NC_014393.1"/>
</dbReference>
<dbReference type="KEGG" id="ccb:Clocel_2332"/>
<dbReference type="EMBL" id="CP002160">
    <property type="protein sequence ID" value="ADL52051.1"/>
    <property type="molecule type" value="Genomic_DNA"/>
</dbReference>
<reference evidence="1 2" key="1">
    <citation type="submission" date="2010-08" db="EMBL/GenBank/DDBJ databases">
        <title>Complete sequence of Clostridium cellulovorans 743B.</title>
        <authorList>
            <consortium name="US DOE Joint Genome Institute"/>
            <person name="Lucas S."/>
            <person name="Copeland A."/>
            <person name="Lapidus A."/>
            <person name="Cheng J.-F."/>
            <person name="Bruce D."/>
            <person name="Goodwin L."/>
            <person name="Pitluck S."/>
            <person name="Chertkov O."/>
            <person name="Detter J.C."/>
            <person name="Han C."/>
            <person name="Tapia R."/>
            <person name="Land M."/>
            <person name="Hauser L."/>
            <person name="Chang Y.-J."/>
            <person name="Jeffries C."/>
            <person name="Kyrpides N."/>
            <person name="Ivanova N."/>
            <person name="Mikhailova N."/>
            <person name="Hemme C.L."/>
            <person name="Woyke T."/>
        </authorList>
    </citation>
    <scope>NUCLEOTIDE SEQUENCE [LARGE SCALE GENOMIC DNA]</scope>
    <source>
        <strain evidence="2">ATCC 35296 / DSM 3052 / OCM 3 / 743B</strain>
    </source>
</reference>
<protein>
    <submittedName>
        <fullName evidence="1">Uncharacterized protein</fullName>
    </submittedName>
</protein>
<evidence type="ECO:0000313" key="1">
    <source>
        <dbReference type="EMBL" id="ADL52051.1"/>
    </source>
</evidence>
<dbReference type="OrthoDB" id="1923252at2"/>
<sequence length="174" mass="20738">MVNSIKNDYSKSIYQTQKNTEIRKLFVGEKKPKLSVEEESKISAEEDAILYEKLKSYGYTKEMFDNLIKTGYTFPPHNAPGSVRRAWRQIWDSASPEMKDKMRSFTSMFYGFERDYPNYMSNIQNDIKGYFNLIEDLYSHIQQYNADGDLQAQKQYRWYNEVLELFTTELEKFT</sequence>
<evidence type="ECO:0000313" key="2">
    <source>
        <dbReference type="Proteomes" id="UP000002730"/>
    </source>
</evidence>
<dbReference type="HOGENOM" id="CLU_1599831_0_0_9"/>
<dbReference type="eggNOG" id="ENOG50324QZ">
    <property type="taxonomic scope" value="Bacteria"/>
</dbReference>
<keyword evidence="2" id="KW-1185">Reference proteome</keyword>
<organism evidence="1 2">
    <name type="scientific">Clostridium cellulovorans (strain ATCC 35296 / DSM 3052 / OCM 3 / 743B)</name>
    <dbReference type="NCBI Taxonomy" id="573061"/>
    <lineage>
        <taxon>Bacteria</taxon>
        <taxon>Bacillati</taxon>
        <taxon>Bacillota</taxon>
        <taxon>Clostridia</taxon>
        <taxon>Eubacteriales</taxon>
        <taxon>Clostridiaceae</taxon>
        <taxon>Clostridium</taxon>
    </lineage>
</organism>
<accession>D9SP86</accession>
<dbReference type="AlphaFoldDB" id="D9SP86"/>
<dbReference type="STRING" id="573061.Clocel_2332"/>
<dbReference type="Proteomes" id="UP000002730">
    <property type="component" value="Chromosome"/>
</dbReference>
<proteinExistence type="predicted"/>
<gene>
    <name evidence="1" type="ordered locus">Clocel_2332</name>
</gene>
<name>D9SP86_CLOC7</name>